<dbReference type="RefSeq" id="WP_413271276.1">
    <property type="nucleotide sequence ID" value="NZ_JBHFNQ010000115.1"/>
</dbReference>
<evidence type="ECO:0000256" key="7">
    <source>
        <dbReference type="ARBA" id="ARBA00038093"/>
    </source>
</evidence>
<evidence type="ECO:0000256" key="8">
    <source>
        <dbReference type="HAMAP-Rule" id="MF_00265"/>
    </source>
</evidence>
<evidence type="ECO:0000256" key="4">
    <source>
        <dbReference type="ARBA" id="ARBA00022723"/>
    </source>
</evidence>
<evidence type="ECO:0000256" key="5">
    <source>
        <dbReference type="ARBA" id="ARBA00022801"/>
    </source>
</evidence>
<feature type="binding site" evidence="8">
    <location>
        <position position="6"/>
    </location>
    <ligand>
        <name>Mg(2+)</name>
        <dbReference type="ChEBI" id="CHEBI:18420"/>
    </ligand>
</feature>
<reference evidence="10 11" key="1">
    <citation type="submission" date="2024-09" db="EMBL/GenBank/DDBJ databases">
        <title>Floridaenema gen nov. (Aerosakkonemataceae, Aerosakkonematales ord. nov., Cyanobacteria) from benthic tropical and subtropical fresh waters, with the description of four new species.</title>
        <authorList>
            <person name="Moretto J.A."/>
            <person name="Berthold D.E."/>
            <person name="Lefler F.W."/>
            <person name="Huang I.-S."/>
            <person name="Laughinghouse H. IV."/>
        </authorList>
    </citation>
    <scope>NUCLEOTIDE SEQUENCE [LARGE SCALE GENOMIC DNA]</scope>
    <source>
        <strain evidence="10 11">BLCC-F46</strain>
    </source>
</reference>
<comment type="similarity">
    <text evidence="7 8">Belongs to the PINc/VapC protein family.</text>
</comment>
<protein>
    <recommendedName>
        <fullName evidence="8">Ribonuclease VapC</fullName>
        <shortName evidence="8">RNase VapC</shortName>
        <ecNumber evidence="8">3.1.-.-</ecNumber>
    </recommendedName>
    <alternativeName>
        <fullName evidence="8">Toxin VapC</fullName>
    </alternativeName>
</protein>
<dbReference type="Gene3D" id="3.40.50.1010">
    <property type="entry name" value="5'-nuclease"/>
    <property type="match status" value="1"/>
</dbReference>
<evidence type="ECO:0000256" key="2">
    <source>
        <dbReference type="ARBA" id="ARBA00022649"/>
    </source>
</evidence>
<accession>A0ABV4X5Z0</accession>
<dbReference type="InterPro" id="IPR029060">
    <property type="entry name" value="PIN-like_dom_sf"/>
</dbReference>
<dbReference type="InterPro" id="IPR050556">
    <property type="entry name" value="Type_II_TA_system_RNase"/>
</dbReference>
<comment type="function">
    <text evidence="8">Toxic component of a toxin-antitoxin (TA) system. An RNase.</text>
</comment>
<dbReference type="InterPro" id="IPR022907">
    <property type="entry name" value="VapC_family"/>
</dbReference>
<dbReference type="PANTHER" id="PTHR33653:SF1">
    <property type="entry name" value="RIBONUCLEASE VAPC2"/>
    <property type="match status" value="1"/>
</dbReference>
<keyword evidence="2 8" id="KW-1277">Toxin-antitoxin system</keyword>
<evidence type="ECO:0000256" key="1">
    <source>
        <dbReference type="ARBA" id="ARBA00001946"/>
    </source>
</evidence>
<comment type="cofactor">
    <cofactor evidence="1 8">
        <name>Mg(2+)</name>
        <dbReference type="ChEBI" id="CHEBI:18420"/>
    </cofactor>
</comment>
<evidence type="ECO:0000256" key="6">
    <source>
        <dbReference type="ARBA" id="ARBA00022842"/>
    </source>
</evidence>
<evidence type="ECO:0000313" key="10">
    <source>
        <dbReference type="EMBL" id="MFB2878199.1"/>
    </source>
</evidence>
<evidence type="ECO:0000256" key="3">
    <source>
        <dbReference type="ARBA" id="ARBA00022722"/>
    </source>
</evidence>
<dbReference type="EC" id="3.1.-.-" evidence="8"/>
<dbReference type="HAMAP" id="MF_00265">
    <property type="entry name" value="VapC_Nob1"/>
    <property type="match status" value="1"/>
</dbReference>
<keyword evidence="5 8" id="KW-0378">Hydrolase</keyword>
<evidence type="ECO:0000313" key="11">
    <source>
        <dbReference type="Proteomes" id="UP001576774"/>
    </source>
</evidence>
<dbReference type="Proteomes" id="UP001576774">
    <property type="component" value="Unassembled WGS sequence"/>
</dbReference>
<feature type="domain" description="PIN" evidence="9">
    <location>
        <begin position="3"/>
        <end position="125"/>
    </location>
</feature>
<proteinExistence type="inferred from homology"/>
<dbReference type="EMBL" id="JBHFNQ010000115">
    <property type="protein sequence ID" value="MFB2878199.1"/>
    <property type="molecule type" value="Genomic_DNA"/>
</dbReference>
<dbReference type="InterPro" id="IPR002716">
    <property type="entry name" value="PIN_dom"/>
</dbReference>
<sequence>MKYLLDTNTCVRILNNSNEQIVERISTTPASEIYLCTVVQLELYYGAYKSSQQETNLAKLARLFNQFLILPFDERSAKIAGRIRAQLAALGTPIGPYDLQIAAIALANNLILVTHNTSEFSRVEGLQIEDWELTE</sequence>
<dbReference type="CDD" id="cd18745">
    <property type="entry name" value="PIN_VapC4-5_FitB-like"/>
    <property type="match status" value="1"/>
</dbReference>
<dbReference type="Pfam" id="PF01850">
    <property type="entry name" value="PIN"/>
    <property type="match status" value="1"/>
</dbReference>
<keyword evidence="4 8" id="KW-0479">Metal-binding</keyword>
<keyword evidence="6 8" id="KW-0460">Magnesium</keyword>
<keyword evidence="8" id="KW-0800">Toxin</keyword>
<comment type="caution">
    <text evidence="10">The sequence shown here is derived from an EMBL/GenBank/DDBJ whole genome shotgun (WGS) entry which is preliminary data.</text>
</comment>
<evidence type="ECO:0000259" key="9">
    <source>
        <dbReference type="Pfam" id="PF01850"/>
    </source>
</evidence>
<feature type="binding site" evidence="8">
    <location>
        <position position="98"/>
    </location>
    <ligand>
        <name>Mg(2+)</name>
        <dbReference type="ChEBI" id="CHEBI:18420"/>
    </ligand>
</feature>
<name>A0ABV4X5Z0_9CYAN</name>
<keyword evidence="11" id="KW-1185">Reference proteome</keyword>
<organism evidence="10 11">
    <name type="scientific">Floridaenema aerugineum BLCC-F46</name>
    <dbReference type="NCBI Taxonomy" id="3153654"/>
    <lineage>
        <taxon>Bacteria</taxon>
        <taxon>Bacillati</taxon>
        <taxon>Cyanobacteriota</taxon>
        <taxon>Cyanophyceae</taxon>
        <taxon>Oscillatoriophycideae</taxon>
        <taxon>Aerosakkonematales</taxon>
        <taxon>Aerosakkonemataceae</taxon>
        <taxon>Floridanema</taxon>
        <taxon>Floridanema aerugineum</taxon>
    </lineage>
</organism>
<dbReference type="PANTHER" id="PTHR33653">
    <property type="entry name" value="RIBONUCLEASE VAPC2"/>
    <property type="match status" value="1"/>
</dbReference>
<gene>
    <name evidence="8" type="primary">vapC</name>
    <name evidence="10" type="ORF">ACE1CC_15210</name>
</gene>
<dbReference type="SUPFAM" id="SSF88723">
    <property type="entry name" value="PIN domain-like"/>
    <property type="match status" value="1"/>
</dbReference>
<keyword evidence="3 8" id="KW-0540">Nuclease</keyword>